<dbReference type="InterPro" id="IPR004843">
    <property type="entry name" value="Calcineurin-like_PHP"/>
</dbReference>
<dbReference type="RefSeq" id="WP_274270397.1">
    <property type="nucleotide sequence ID" value="NZ_JAOSLC020000003.1"/>
</dbReference>
<dbReference type="PANTHER" id="PTHR11575">
    <property type="entry name" value="5'-NUCLEOTIDASE-RELATED"/>
    <property type="match status" value="1"/>
</dbReference>
<dbReference type="Proteomes" id="UP001151478">
    <property type="component" value="Unassembled WGS sequence"/>
</dbReference>
<keyword evidence="1" id="KW-1133">Transmembrane helix</keyword>
<dbReference type="Pfam" id="PF00149">
    <property type="entry name" value="Metallophos"/>
    <property type="match status" value="1"/>
</dbReference>
<evidence type="ECO:0000313" key="3">
    <source>
        <dbReference type="EMBL" id="MDD7914891.1"/>
    </source>
</evidence>
<evidence type="ECO:0000256" key="1">
    <source>
        <dbReference type="SAM" id="Phobius"/>
    </source>
</evidence>
<keyword evidence="1" id="KW-0472">Membrane</keyword>
<organism evidence="3 4">
    <name type="scientific">Polaribacter ponticola</name>
    <dbReference type="NCBI Taxonomy" id="2978475"/>
    <lineage>
        <taxon>Bacteria</taxon>
        <taxon>Pseudomonadati</taxon>
        <taxon>Bacteroidota</taxon>
        <taxon>Flavobacteriia</taxon>
        <taxon>Flavobacteriales</taxon>
        <taxon>Flavobacteriaceae</taxon>
    </lineage>
</organism>
<keyword evidence="4" id="KW-1185">Reference proteome</keyword>
<dbReference type="InterPro" id="IPR029052">
    <property type="entry name" value="Metallo-depent_PP-like"/>
</dbReference>
<dbReference type="EMBL" id="JAOSLC020000003">
    <property type="protein sequence ID" value="MDD7914891.1"/>
    <property type="molecule type" value="Genomic_DNA"/>
</dbReference>
<proteinExistence type="predicted"/>
<gene>
    <name evidence="3" type="ORF">N5A56_010895</name>
</gene>
<name>A0ABT5S9U5_9FLAO</name>
<dbReference type="Gene3D" id="3.60.21.10">
    <property type="match status" value="1"/>
</dbReference>
<feature type="domain" description="Calcineurin-like phosphoesterase" evidence="2">
    <location>
        <begin position="30"/>
        <end position="136"/>
    </location>
</feature>
<comment type="caution">
    <text evidence="3">The sequence shown here is derived from an EMBL/GenBank/DDBJ whole genome shotgun (WGS) entry which is preliminary data.</text>
</comment>
<evidence type="ECO:0000259" key="2">
    <source>
        <dbReference type="Pfam" id="PF00149"/>
    </source>
</evidence>
<dbReference type="InterPro" id="IPR006179">
    <property type="entry name" value="5_nucleotidase/apyrase"/>
</dbReference>
<evidence type="ECO:0000313" key="4">
    <source>
        <dbReference type="Proteomes" id="UP001151478"/>
    </source>
</evidence>
<sequence>MLFKSKSHIKIYLFIFFSQLTFFAQETIVIFAINDPHSEIENFSKIKPLIDAEKANNQKVYFVAAGDLFSGNPIVDYHENKGYPMIDMLNKTDLDVSVIGNHEFDYGQTILNERLAQANFPFICDNISGGTGELGDVKGSTIITKDGFSIAFVGVVETGSPGGYPLTHPKKLKDYHLQKV</sequence>
<keyword evidence="1" id="KW-0812">Transmembrane</keyword>
<dbReference type="SUPFAM" id="SSF56300">
    <property type="entry name" value="Metallo-dependent phosphatases"/>
    <property type="match status" value="1"/>
</dbReference>
<accession>A0ABT5S9U5</accession>
<reference evidence="3" key="1">
    <citation type="submission" date="2023-02" db="EMBL/GenBank/DDBJ databases">
        <title>Polaribacter ponticola sp. nov., isolated from seawater.</title>
        <authorList>
            <person name="Baek J.H."/>
            <person name="Kim J.M."/>
            <person name="Choi D.G."/>
            <person name="Jeon C.O."/>
        </authorList>
    </citation>
    <scope>NUCLEOTIDE SEQUENCE</scope>
    <source>
        <strain evidence="3">MSW5</strain>
    </source>
</reference>
<protein>
    <submittedName>
        <fullName evidence="3">Metallophosphoesterase</fullName>
    </submittedName>
</protein>
<dbReference type="PANTHER" id="PTHR11575:SF24">
    <property type="entry name" value="5'-NUCLEOTIDASE"/>
    <property type="match status" value="1"/>
</dbReference>
<feature type="transmembrane region" description="Helical" evidence="1">
    <location>
        <begin position="12"/>
        <end position="33"/>
    </location>
</feature>